<dbReference type="SUPFAM" id="SSF55874">
    <property type="entry name" value="ATPase domain of HSP90 chaperone/DNA topoisomerase II/histidine kinase"/>
    <property type="match status" value="1"/>
</dbReference>
<comment type="catalytic activity">
    <reaction evidence="1">
        <text>ATP + protein L-histidine = ADP + protein N-phospho-L-histidine.</text>
        <dbReference type="EC" id="2.7.13.3"/>
    </reaction>
</comment>
<dbReference type="SMART" id="SM00387">
    <property type="entry name" value="HATPase_c"/>
    <property type="match status" value="1"/>
</dbReference>
<dbReference type="EC" id="2.7.13.3" evidence="3"/>
<evidence type="ECO:0000256" key="4">
    <source>
        <dbReference type="ARBA" id="ARBA00022553"/>
    </source>
</evidence>
<dbReference type="Pfam" id="PF00512">
    <property type="entry name" value="HisKA"/>
    <property type="match status" value="1"/>
</dbReference>
<protein>
    <recommendedName>
        <fullName evidence="3">histidine kinase</fullName>
        <ecNumber evidence="3">2.7.13.3</ecNumber>
    </recommendedName>
</protein>
<keyword evidence="9" id="KW-0902">Two-component regulatory system</keyword>
<dbReference type="PANTHER" id="PTHR45436">
    <property type="entry name" value="SENSOR HISTIDINE KINASE YKOH"/>
    <property type="match status" value="1"/>
</dbReference>
<keyword evidence="6 12" id="KW-0812">Transmembrane</keyword>
<dbReference type="CDD" id="cd06225">
    <property type="entry name" value="HAMP"/>
    <property type="match status" value="1"/>
</dbReference>
<dbReference type="PRINTS" id="PR00344">
    <property type="entry name" value="BCTRLSENSOR"/>
</dbReference>
<evidence type="ECO:0000256" key="6">
    <source>
        <dbReference type="ARBA" id="ARBA00022692"/>
    </source>
</evidence>
<dbReference type="SMART" id="SM00304">
    <property type="entry name" value="HAMP"/>
    <property type="match status" value="1"/>
</dbReference>
<dbReference type="InterPro" id="IPR005467">
    <property type="entry name" value="His_kinase_dom"/>
</dbReference>
<keyword evidence="8 12" id="KW-1133">Transmembrane helix</keyword>
<organism evidence="15">
    <name type="scientific">uncultured Sphingopyxis sp</name>
    <dbReference type="NCBI Taxonomy" id="310581"/>
    <lineage>
        <taxon>Bacteria</taxon>
        <taxon>Pseudomonadati</taxon>
        <taxon>Pseudomonadota</taxon>
        <taxon>Alphaproteobacteria</taxon>
        <taxon>Sphingomonadales</taxon>
        <taxon>Sphingomonadaceae</taxon>
        <taxon>Sphingopyxis</taxon>
        <taxon>environmental samples</taxon>
    </lineage>
</organism>
<sequence>MKLVHSLTFRLTLLYSIYFCSLIVVSLYFFHYFHVVSPTDNIKNQLHREAAELSVVYERGGIVAASRALEARRHKEAERYPFDALIDARGAVVTSNLPSWPARSSQDWLRIEADLHLDGQEEDREALILDHRLGDGARLLIGRNIEDLDDLEEQVGQAAASFLPIAATLAIAGGALISWSVGRRIEALDSAARRIMGSTLSDRIPLAGKNDDLDRLAATLNAMLRRLEVAADALRRTSDSVAHELRTPLARLQSHLEDMAASESPSPGSIARALNEVERLAAMFDTVLTVTQLESGSGAITLREVDMSQILADAADLYAGIAEERNLRFDLRIDAGLHARGSAGLLFRSACNLLDNAMKYTPGGGAVSLEARAAGRDILILLSDTGPGIPAELHDLVLQRFYRAPAAAAMPGLGMGLAFVAAVNGIHNGSLAFASGKGLRVEWRIPLIEPGSG</sequence>
<evidence type="ECO:0000256" key="11">
    <source>
        <dbReference type="SAM" id="Coils"/>
    </source>
</evidence>
<evidence type="ECO:0000256" key="7">
    <source>
        <dbReference type="ARBA" id="ARBA00022777"/>
    </source>
</evidence>
<dbReference type="InterPro" id="IPR003660">
    <property type="entry name" value="HAMP_dom"/>
</dbReference>
<evidence type="ECO:0000256" key="3">
    <source>
        <dbReference type="ARBA" id="ARBA00012438"/>
    </source>
</evidence>
<keyword evidence="7 15" id="KW-0418">Kinase</keyword>
<dbReference type="Gene3D" id="1.10.287.130">
    <property type="match status" value="1"/>
</dbReference>
<feature type="transmembrane region" description="Helical" evidence="12">
    <location>
        <begin position="12"/>
        <end position="33"/>
    </location>
</feature>
<dbReference type="Gene3D" id="3.30.565.10">
    <property type="entry name" value="Histidine kinase-like ATPase, C-terminal domain"/>
    <property type="match status" value="1"/>
</dbReference>
<dbReference type="GO" id="GO:0000155">
    <property type="term" value="F:phosphorelay sensor kinase activity"/>
    <property type="evidence" value="ECO:0007669"/>
    <property type="project" value="InterPro"/>
</dbReference>
<dbReference type="GO" id="GO:0005886">
    <property type="term" value="C:plasma membrane"/>
    <property type="evidence" value="ECO:0007669"/>
    <property type="project" value="TreeGrafter"/>
</dbReference>
<dbReference type="PANTHER" id="PTHR45436:SF8">
    <property type="entry name" value="HISTIDINE KINASE"/>
    <property type="match status" value="1"/>
</dbReference>
<feature type="domain" description="Histidine kinase" evidence="13">
    <location>
        <begin position="240"/>
        <end position="449"/>
    </location>
</feature>
<dbReference type="SUPFAM" id="SSF158472">
    <property type="entry name" value="HAMP domain-like"/>
    <property type="match status" value="1"/>
</dbReference>
<evidence type="ECO:0000313" key="15">
    <source>
        <dbReference type="EMBL" id="SBV34811.1"/>
    </source>
</evidence>
<dbReference type="CDD" id="cd00082">
    <property type="entry name" value="HisKA"/>
    <property type="match status" value="1"/>
</dbReference>
<dbReference type="AlphaFoldDB" id="A0A1Y5PXU6"/>
<keyword evidence="4" id="KW-0597">Phosphoprotein</keyword>
<keyword evidence="10 12" id="KW-0472">Membrane</keyword>
<evidence type="ECO:0000256" key="12">
    <source>
        <dbReference type="SAM" id="Phobius"/>
    </source>
</evidence>
<feature type="domain" description="HAMP" evidence="14">
    <location>
        <begin position="179"/>
        <end position="232"/>
    </location>
</feature>
<evidence type="ECO:0000256" key="2">
    <source>
        <dbReference type="ARBA" id="ARBA00004370"/>
    </source>
</evidence>
<dbReference type="InterPro" id="IPR004358">
    <property type="entry name" value="Sig_transdc_His_kin-like_C"/>
</dbReference>
<accession>A0A1Y5PXU6</accession>
<dbReference type="PROSITE" id="PS50885">
    <property type="entry name" value="HAMP"/>
    <property type="match status" value="1"/>
</dbReference>
<dbReference type="CDD" id="cd00075">
    <property type="entry name" value="HATPase"/>
    <property type="match status" value="1"/>
</dbReference>
<dbReference type="PROSITE" id="PS50109">
    <property type="entry name" value="HIS_KIN"/>
    <property type="match status" value="1"/>
</dbReference>
<dbReference type="Pfam" id="PF00672">
    <property type="entry name" value="HAMP"/>
    <property type="match status" value="1"/>
</dbReference>
<evidence type="ECO:0000256" key="8">
    <source>
        <dbReference type="ARBA" id="ARBA00022989"/>
    </source>
</evidence>
<comment type="subcellular location">
    <subcellularLocation>
        <location evidence="2">Membrane</location>
    </subcellularLocation>
</comment>
<dbReference type="SMART" id="SM00388">
    <property type="entry name" value="HisKA"/>
    <property type="match status" value="1"/>
</dbReference>
<name>A0A1Y5PXU6_9SPHN</name>
<feature type="coiled-coil region" evidence="11">
    <location>
        <begin position="210"/>
        <end position="237"/>
    </location>
</feature>
<evidence type="ECO:0000256" key="5">
    <source>
        <dbReference type="ARBA" id="ARBA00022679"/>
    </source>
</evidence>
<dbReference type="SUPFAM" id="SSF47384">
    <property type="entry name" value="Homodimeric domain of signal transducing histidine kinase"/>
    <property type="match status" value="1"/>
</dbReference>
<evidence type="ECO:0000259" key="13">
    <source>
        <dbReference type="PROSITE" id="PS50109"/>
    </source>
</evidence>
<evidence type="ECO:0000259" key="14">
    <source>
        <dbReference type="PROSITE" id="PS50885"/>
    </source>
</evidence>
<dbReference type="InterPro" id="IPR003661">
    <property type="entry name" value="HisK_dim/P_dom"/>
</dbReference>
<dbReference type="InterPro" id="IPR036097">
    <property type="entry name" value="HisK_dim/P_sf"/>
</dbReference>
<evidence type="ECO:0000256" key="9">
    <source>
        <dbReference type="ARBA" id="ARBA00023012"/>
    </source>
</evidence>
<keyword evidence="5" id="KW-0808">Transferase</keyword>
<keyword evidence="11" id="KW-0175">Coiled coil</keyword>
<reference evidence="15" key="1">
    <citation type="submission" date="2016-03" db="EMBL/GenBank/DDBJ databases">
        <authorList>
            <person name="Ploux O."/>
        </authorList>
    </citation>
    <scope>NUCLEOTIDE SEQUENCE</scope>
    <source>
        <strain evidence="15">UC10</strain>
    </source>
</reference>
<evidence type="ECO:0000256" key="1">
    <source>
        <dbReference type="ARBA" id="ARBA00000085"/>
    </source>
</evidence>
<dbReference type="InterPro" id="IPR050428">
    <property type="entry name" value="TCS_sensor_his_kinase"/>
</dbReference>
<gene>
    <name evidence="15" type="ORF">SPPYR_3696</name>
</gene>
<dbReference type="InterPro" id="IPR036890">
    <property type="entry name" value="HATPase_C_sf"/>
</dbReference>
<dbReference type="KEGG" id="sphu:SPPYR_3696"/>
<proteinExistence type="predicted"/>
<dbReference type="InterPro" id="IPR003594">
    <property type="entry name" value="HATPase_dom"/>
</dbReference>
<dbReference type="Pfam" id="PF02518">
    <property type="entry name" value="HATPase_c"/>
    <property type="match status" value="1"/>
</dbReference>
<dbReference type="EMBL" id="LT598653">
    <property type="protein sequence ID" value="SBV34811.1"/>
    <property type="molecule type" value="Genomic_DNA"/>
</dbReference>
<evidence type="ECO:0000256" key="10">
    <source>
        <dbReference type="ARBA" id="ARBA00023136"/>
    </source>
</evidence>